<organism evidence="1">
    <name type="scientific">Symploca sp. SIO1C4</name>
    <dbReference type="NCBI Taxonomy" id="2607765"/>
    <lineage>
        <taxon>Bacteria</taxon>
        <taxon>Bacillati</taxon>
        <taxon>Cyanobacteriota</taxon>
        <taxon>Cyanophyceae</taxon>
        <taxon>Coleofasciculales</taxon>
        <taxon>Coleofasciculaceae</taxon>
        <taxon>Symploca</taxon>
    </lineage>
</organism>
<reference evidence="1" key="1">
    <citation type="submission" date="2019-11" db="EMBL/GenBank/DDBJ databases">
        <title>Genomic insights into an expanded diversity of filamentous marine cyanobacteria reveals the extraordinary biosynthetic potential of Moorea and Okeania.</title>
        <authorList>
            <person name="Ferreira Leao T."/>
            <person name="Wang M."/>
            <person name="Moss N."/>
            <person name="Da Silva R."/>
            <person name="Sanders J."/>
            <person name="Nurk S."/>
            <person name="Gurevich A."/>
            <person name="Humphrey G."/>
            <person name="Reher R."/>
            <person name="Zhu Q."/>
            <person name="Belda-Ferre P."/>
            <person name="Glukhov E."/>
            <person name="Rex R."/>
            <person name="Dorrestein P.C."/>
            <person name="Knight R."/>
            <person name="Pevzner P."/>
            <person name="Gerwick W.H."/>
            <person name="Gerwick L."/>
        </authorList>
    </citation>
    <scope>NUCLEOTIDE SEQUENCE</scope>
    <source>
        <strain evidence="1">SIO1C4</strain>
    </source>
</reference>
<name>A0A6B3NEW7_9CYAN</name>
<dbReference type="AlphaFoldDB" id="A0A6B3NEW7"/>
<evidence type="ECO:0000313" key="1">
    <source>
        <dbReference type="EMBL" id="NER28201.1"/>
    </source>
</evidence>
<dbReference type="EMBL" id="JAAHFQ010000183">
    <property type="protein sequence ID" value="NER28201.1"/>
    <property type="molecule type" value="Genomic_DNA"/>
</dbReference>
<sequence length="200" mass="22805">MADSTRLFFKQDTVLKQEPVQSSMLPSNKIQKVPQGTLLVLDSYERPANSHIRISLKNLKFKGLRMNWYAFEGHVAIVQEQIQAVDTISKSISKQQEKNTLKVTTYSNSDQECPLKLIINTDTMLKRAPVDSRYLSEDSIQKIPVGTELVIMGQKPKADKILELPIDDSHFKFSLKDLEFNGFSEDWYVYVEHAGVQILG</sequence>
<comment type="caution">
    <text evidence="1">The sequence shown here is derived from an EMBL/GenBank/DDBJ whole genome shotgun (WGS) entry which is preliminary data.</text>
</comment>
<protein>
    <submittedName>
        <fullName evidence="1">Uncharacterized protein</fullName>
    </submittedName>
</protein>
<accession>A0A6B3NEW7</accession>
<gene>
    <name evidence="1" type="ORF">F6J89_11355</name>
</gene>
<proteinExistence type="predicted"/>